<dbReference type="InterPro" id="IPR000719">
    <property type="entry name" value="Prot_kinase_dom"/>
</dbReference>
<dbReference type="EC" id="2.7.11.1" evidence="4"/>
<dbReference type="Gene3D" id="1.25.40.10">
    <property type="entry name" value="Tetratricopeptide repeat domain"/>
    <property type="match status" value="2"/>
</dbReference>
<evidence type="ECO:0000256" key="2">
    <source>
        <dbReference type="SAM" id="Phobius"/>
    </source>
</evidence>
<name>A0A518EPX1_9BACT</name>
<dbReference type="OrthoDB" id="258731at2"/>
<dbReference type="Proteomes" id="UP000320390">
    <property type="component" value="Chromosome"/>
</dbReference>
<dbReference type="PANTHER" id="PTHR46082">
    <property type="entry name" value="ATP/GTP-BINDING PROTEIN-RELATED"/>
    <property type="match status" value="1"/>
</dbReference>
<dbReference type="Pfam" id="PF13424">
    <property type="entry name" value="TPR_12"/>
    <property type="match status" value="2"/>
</dbReference>
<proteinExistence type="predicted"/>
<dbReference type="SUPFAM" id="SSF56112">
    <property type="entry name" value="Protein kinase-like (PK-like)"/>
    <property type="match status" value="1"/>
</dbReference>
<evidence type="ECO:0000313" key="4">
    <source>
        <dbReference type="EMBL" id="QDV06132.1"/>
    </source>
</evidence>
<accession>A0A518EPX1</accession>
<dbReference type="InterPro" id="IPR011990">
    <property type="entry name" value="TPR-like_helical_dom_sf"/>
</dbReference>
<protein>
    <submittedName>
        <fullName evidence="4">Serine/threonine-protein kinase PknB</fullName>
        <ecNumber evidence="4">2.7.11.1</ecNumber>
    </submittedName>
</protein>
<keyword evidence="4" id="KW-0418">Kinase</keyword>
<feature type="domain" description="Protein kinase" evidence="3">
    <location>
        <begin position="1"/>
        <end position="261"/>
    </location>
</feature>
<dbReference type="InterPro" id="IPR011009">
    <property type="entry name" value="Kinase-like_dom_sf"/>
</dbReference>
<keyword evidence="2" id="KW-0472">Membrane</keyword>
<evidence type="ECO:0000256" key="1">
    <source>
        <dbReference type="SAM" id="Coils"/>
    </source>
</evidence>
<dbReference type="CDD" id="cd14014">
    <property type="entry name" value="STKc_PknB_like"/>
    <property type="match status" value="1"/>
</dbReference>
<feature type="coiled-coil region" evidence="1">
    <location>
        <begin position="647"/>
        <end position="674"/>
    </location>
</feature>
<evidence type="ECO:0000259" key="3">
    <source>
        <dbReference type="PROSITE" id="PS50011"/>
    </source>
</evidence>
<dbReference type="SMART" id="SM00220">
    <property type="entry name" value="S_TKc"/>
    <property type="match status" value="1"/>
</dbReference>
<reference evidence="4 5" key="1">
    <citation type="submission" date="2019-02" db="EMBL/GenBank/DDBJ databases">
        <title>Deep-cultivation of Planctomycetes and their phenomic and genomic characterization uncovers novel biology.</title>
        <authorList>
            <person name="Wiegand S."/>
            <person name="Jogler M."/>
            <person name="Boedeker C."/>
            <person name="Pinto D."/>
            <person name="Vollmers J."/>
            <person name="Rivas-Marin E."/>
            <person name="Kohn T."/>
            <person name="Peeters S.H."/>
            <person name="Heuer A."/>
            <person name="Rast P."/>
            <person name="Oberbeckmann S."/>
            <person name="Bunk B."/>
            <person name="Jeske O."/>
            <person name="Meyerdierks A."/>
            <person name="Storesund J.E."/>
            <person name="Kallscheuer N."/>
            <person name="Luecker S."/>
            <person name="Lage O.M."/>
            <person name="Pohl T."/>
            <person name="Merkel B.J."/>
            <person name="Hornburger P."/>
            <person name="Mueller R.-W."/>
            <person name="Bruemmer F."/>
            <person name="Labrenz M."/>
            <person name="Spormann A.M."/>
            <person name="Op den Camp H."/>
            <person name="Overmann J."/>
            <person name="Amann R."/>
            <person name="Jetten M.S.M."/>
            <person name="Mascher T."/>
            <person name="Medema M.H."/>
            <person name="Devos D.P."/>
            <person name="Kaster A.-K."/>
            <person name="Ovreas L."/>
            <person name="Rohde M."/>
            <person name="Galperin M.Y."/>
            <person name="Jogler C."/>
        </authorList>
    </citation>
    <scope>NUCLEOTIDE SEQUENCE [LARGE SCALE GENOMIC DNA]</scope>
    <source>
        <strain evidence="4 5">Poly30</strain>
    </source>
</reference>
<dbReference type="InterPro" id="IPR008271">
    <property type="entry name" value="Ser/Thr_kinase_AS"/>
</dbReference>
<evidence type="ECO:0000313" key="5">
    <source>
        <dbReference type="Proteomes" id="UP000320390"/>
    </source>
</evidence>
<dbReference type="GO" id="GO:0004674">
    <property type="term" value="F:protein serine/threonine kinase activity"/>
    <property type="evidence" value="ECO:0007669"/>
    <property type="project" value="UniProtKB-EC"/>
</dbReference>
<keyword evidence="5" id="KW-1185">Reference proteome</keyword>
<dbReference type="Gene3D" id="3.30.200.20">
    <property type="entry name" value="Phosphorylase Kinase, domain 1"/>
    <property type="match status" value="1"/>
</dbReference>
<keyword evidence="4" id="KW-0808">Transferase</keyword>
<sequence length="791" mass="87298">MDTRQVVARFEAERQALALMDHPHIAKVMDVGATDRGRPYFVMELVKGKPIVEYCDQNSLPVHERLALMAEVCRAVQHAHGKGIIHRDLKPTNVLVGTQDGQPSVKVIDFGIAKATSQTLTEKTLFTEMGQIIGSLQYMSPEQAEGSLDVDTRTDVYSLGIMLYELLTGGTPFDLRKMRGVLFGEIQRLICEVDPPKPSTRMSESAEVLDHVAARRRVAPERLGLVLRGELDWIVMKALEKDRSRRYGTANELGLDIERYLAGDAVLAAPPGAGYRLRKLVRRHRLLVGAAAAVAVALLAGVIAFAWQARVATGQRDRALQAEAEAEAEARADELEVVASFQANMLEQLDATTAGQMLTEDVMSRLESALESIEPTKEERSERLESFRRQWTLVNAADAARELIDRLLLRPALTAIDEEFAEQPLVDARLRQVLADRYRKLGLYDAALPPQLRALKIRRETLGEDDPRTLSSLDHLGLLRNARGEYDAAERDFRAALEGASRVLGEEHPQTLEALSNVGTVLASKGEFGEAESFYRDALEKHRRVLGDDHRETITAINNVGFVLDMAGKLEEAESYYRDALETARRVLGEEDAYTMASMNSLAVLLHVARRLDEAEPLYREALEKRRRLLGAEHPDTLSSLANLGALLKYQGNLEEAETLYREALEKKRRILGEDHPETLISLQNLGSLLRADGRRDEAVAAYREALAGRTRVLGPAHPSTLNTLFSLASLLAEGGDDAATAELLFLAEVELRILASGTGEGASAAADALAELRARASANGTENVDQDHQR</sequence>
<dbReference type="SUPFAM" id="SSF48452">
    <property type="entry name" value="TPR-like"/>
    <property type="match status" value="3"/>
</dbReference>
<dbReference type="Pfam" id="PF13374">
    <property type="entry name" value="TPR_10"/>
    <property type="match status" value="3"/>
</dbReference>
<keyword evidence="1" id="KW-0175">Coiled coil</keyword>
<dbReference type="PROSITE" id="PS00108">
    <property type="entry name" value="PROTEIN_KINASE_ST"/>
    <property type="match status" value="1"/>
</dbReference>
<dbReference type="RefSeq" id="WP_145196058.1">
    <property type="nucleotide sequence ID" value="NZ_CP036434.1"/>
</dbReference>
<dbReference type="PROSITE" id="PS50011">
    <property type="entry name" value="PROTEIN_KINASE_DOM"/>
    <property type="match status" value="1"/>
</dbReference>
<keyword evidence="2" id="KW-0812">Transmembrane</keyword>
<keyword evidence="2" id="KW-1133">Transmembrane helix</keyword>
<dbReference type="EMBL" id="CP036434">
    <property type="protein sequence ID" value="QDV06132.1"/>
    <property type="molecule type" value="Genomic_DNA"/>
</dbReference>
<dbReference type="SMART" id="SM00028">
    <property type="entry name" value="TPR"/>
    <property type="match status" value="7"/>
</dbReference>
<feature type="transmembrane region" description="Helical" evidence="2">
    <location>
        <begin position="286"/>
        <end position="307"/>
    </location>
</feature>
<gene>
    <name evidence="4" type="primary">pknB_10</name>
    <name evidence="4" type="ORF">Poly30_16370</name>
</gene>
<dbReference type="AlphaFoldDB" id="A0A518EPX1"/>
<dbReference type="PANTHER" id="PTHR46082:SF6">
    <property type="entry name" value="AAA+ ATPASE DOMAIN-CONTAINING PROTEIN-RELATED"/>
    <property type="match status" value="1"/>
</dbReference>
<organism evidence="4 5">
    <name type="scientific">Saltatorellus ferox</name>
    <dbReference type="NCBI Taxonomy" id="2528018"/>
    <lineage>
        <taxon>Bacteria</taxon>
        <taxon>Pseudomonadati</taxon>
        <taxon>Planctomycetota</taxon>
        <taxon>Planctomycetia</taxon>
        <taxon>Planctomycetia incertae sedis</taxon>
        <taxon>Saltatorellus</taxon>
    </lineage>
</organism>
<dbReference type="Gene3D" id="1.10.510.10">
    <property type="entry name" value="Transferase(Phosphotransferase) domain 1"/>
    <property type="match status" value="1"/>
</dbReference>
<dbReference type="Pfam" id="PF00069">
    <property type="entry name" value="Pkinase"/>
    <property type="match status" value="1"/>
</dbReference>
<dbReference type="InterPro" id="IPR053137">
    <property type="entry name" value="NLR-like"/>
</dbReference>
<dbReference type="InterPro" id="IPR019734">
    <property type="entry name" value="TPR_rpt"/>
</dbReference>
<dbReference type="GO" id="GO:0005524">
    <property type="term" value="F:ATP binding"/>
    <property type="evidence" value="ECO:0007669"/>
    <property type="project" value="InterPro"/>
</dbReference>